<evidence type="ECO:0000256" key="4">
    <source>
        <dbReference type="ARBA" id="ARBA00023136"/>
    </source>
</evidence>
<evidence type="ECO:0000256" key="1">
    <source>
        <dbReference type="ARBA" id="ARBA00004141"/>
    </source>
</evidence>
<dbReference type="PANTHER" id="PTHR23514:SF13">
    <property type="entry name" value="INNER MEMBRANE PROTEIN YBJJ"/>
    <property type="match status" value="1"/>
</dbReference>
<evidence type="ECO:0000313" key="8">
    <source>
        <dbReference type="Proteomes" id="UP000633219"/>
    </source>
</evidence>
<keyword evidence="8" id="KW-1185">Reference proteome</keyword>
<dbReference type="PROSITE" id="PS50850">
    <property type="entry name" value="MFS"/>
    <property type="match status" value="1"/>
</dbReference>
<evidence type="ECO:0000313" key="7">
    <source>
        <dbReference type="EMBL" id="MBL0374929.1"/>
    </source>
</evidence>
<feature type="transmembrane region" description="Helical" evidence="5">
    <location>
        <begin position="280"/>
        <end position="300"/>
    </location>
</feature>
<feature type="transmembrane region" description="Helical" evidence="5">
    <location>
        <begin position="370"/>
        <end position="391"/>
    </location>
</feature>
<feature type="transmembrane region" description="Helical" evidence="5">
    <location>
        <begin position="52"/>
        <end position="73"/>
    </location>
</feature>
<feature type="transmembrane region" description="Helical" evidence="5">
    <location>
        <begin position="340"/>
        <end position="364"/>
    </location>
</feature>
<protein>
    <submittedName>
        <fullName evidence="7">MFS transporter</fullName>
    </submittedName>
</protein>
<dbReference type="Pfam" id="PF07690">
    <property type="entry name" value="MFS_1"/>
    <property type="match status" value="1"/>
</dbReference>
<dbReference type="EMBL" id="JAEQNC010000017">
    <property type="protein sequence ID" value="MBL0374929.1"/>
    <property type="molecule type" value="Genomic_DNA"/>
</dbReference>
<keyword evidence="4 5" id="KW-0472">Membrane</keyword>
<dbReference type="SUPFAM" id="SSF103473">
    <property type="entry name" value="MFS general substrate transporter"/>
    <property type="match status" value="1"/>
</dbReference>
<sequence length="400" mass="41672">MTEQSAVASPARLAGTFPKERIAVSLLFLANGLFIGAWSLKVPELLIRLNLTPFYVSLIVVFFGVGSVVIMPLCGGRIAKYGSSIVAKATAVVFLPTMLLITLAPNIWTAAAAVFLFGGFAGALDVAMNANAVEVEKSMRRAIMSSCHAFWSLGALIGASTSGYMIDQLGSLPHAIAITIVNAVLLTLAFTMIMHDGPHVETEESAAAPKTSLFRSPLPWLLGIMALFCMVQEGIVIDWSALYLRDDLSSSLTQAAFAAGALHGAMTIMRFAGDGIRDRLGAVLTMRISGVIAFVGMLIAGFAPNAYVAIGGFALAGVGISNMVPIAFSAAGNLPGMAKGVGLSVVTIMGYSGSLFAPTLFGFIAEHTGFSAIFIGTPMLLIVVLALSSLARHADGIKGH</sequence>
<dbReference type="Gene3D" id="1.20.1250.20">
    <property type="entry name" value="MFS general substrate transporter like domains"/>
    <property type="match status" value="1"/>
</dbReference>
<evidence type="ECO:0000256" key="2">
    <source>
        <dbReference type="ARBA" id="ARBA00022692"/>
    </source>
</evidence>
<feature type="domain" description="Major facilitator superfamily (MFS) profile" evidence="6">
    <location>
        <begin position="20"/>
        <end position="395"/>
    </location>
</feature>
<comment type="caution">
    <text evidence="7">The sequence shown here is derived from an EMBL/GenBank/DDBJ whole genome shotgun (WGS) entry which is preliminary data.</text>
</comment>
<feature type="transmembrane region" description="Helical" evidence="5">
    <location>
        <begin position="85"/>
        <end position="104"/>
    </location>
</feature>
<reference evidence="7" key="1">
    <citation type="submission" date="2021-01" db="EMBL/GenBank/DDBJ databases">
        <title>Rhizobium sp. strain KVB221 16S ribosomal RNA gene Genome sequencing and assembly.</title>
        <authorList>
            <person name="Kang M."/>
        </authorList>
    </citation>
    <scope>NUCLEOTIDE SEQUENCE</scope>
    <source>
        <strain evidence="7">KVB221</strain>
    </source>
</reference>
<feature type="transmembrane region" description="Helical" evidence="5">
    <location>
        <begin position="306"/>
        <end position="328"/>
    </location>
</feature>
<dbReference type="RefSeq" id="WP_201663480.1">
    <property type="nucleotide sequence ID" value="NZ_JAEQNC010000017.1"/>
</dbReference>
<feature type="transmembrane region" description="Helical" evidence="5">
    <location>
        <begin position="22"/>
        <end position="40"/>
    </location>
</feature>
<evidence type="ECO:0000259" key="6">
    <source>
        <dbReference type="PROSITE" id="PS50850"/>
    </source>
</evidence>
<name>A0A936YUK4_9HYPH</name>
<evidence type="ECO:0000256" key="5">
    <source>
        <dbReference type="SAM" id="Phobius"/>
    </source>
</evidence>
<feature type="transmembrane region" description="Helical" evidence="5">
    <location>
        <begin position="254"/>
        <end position="273"/>
    </location>
</feature>
<dbReference type="AlphaFoldDB" id="A0A936YUK4"/>
<organism evidence="7 8">
    <name type="scientific">Rhizobium setariae</name>
    <dbReference type="NCBI Taxonomy" id="2801340"/>
    <lineage>
        <taxon>Bacteria</taxon>
        <taxon>Pseudomonadati</taxon>
        <taxon>Pseudomonadota</taxon>
        <taxon>Alphaproteobacteria</taxon>
        <taxon>Hyphomicrobiales</taxon>
        <taxon>Rhizobiaceae</taxon>
        <taxon>Rhizobium/Agrobacterium group</taxon>
        <taxon>Rhizobium</taxon>
    </lineage>
</organism>
<feature type="transmembrane region" description="Helical" evidence="5">
    <location>
        <begin position="172"/>
        <end position="193"/>
    </location>
</feature>
<gene>
    <name evidence="7" type="ORF">JJB09_23225</name>
</gene>
<dbReference type="PANTHER" id="PTHR23514">
    <property type="entry name" value="BYPASS OF STOP CODON PROTEIN 6"/>
    <property type="match status" value="1"/>
</dbReference>
<dbReference type="InterPro" id="IPR051788">
    <property type="entry name" value="MFS_Transporter"/>
</dbReference>
<dbReference type="InterPro" id="IPR036259">
    <property type="entry name" value="MFS_trans_sf"/>
</dbReference>
<feature type="transmembrane region" description="Helical" evidence="5">
    <location>
        <begin position="110"/>
        <end position="128"/>
    </location>
</feature>
<evidence type="ECO:0000256" key="3">
    <source>
        <dbReference type="ARBA" id="ARBA00022989"/>
    </source>
</evidence>
<dbReference type="GO" id="GO:0016020">
    <property type="term" value="C:membrane"/>
    <property type="evidence" value="ECO:0007669"/>
    <property type="project" value="UniProtKB-SubCell"/>
</dbReference>
<accession>A0A936YUK4</accession>
<dbReference type="InterPro" id="IPR011701">
    <property type="entry name" value="MFS"/>
</dbReference>
<comment type="subcellular location">
    <subcellularLocation>
        <location evidence="1">Membrane</location>
        <topology evidence="1">Multi-pass membrane protein</topology>
    </subcellularLocation>
</comment>
<dbReference type="CDD" id="cd17393">
    <property type="entry name" value="MFS_MosC_like"/>
    <property type="match status" value="1"/>
</dbReference>
<feature type="transmembrane region" description="Helical" evidence="5">
    <location>
        <begin position="220"/>
        <end position="242"/>
    </location>
</feature>
<dbReference type="InterPro" id="IPR020846">
    <property type="entry name" value="MFS_dom"/>
</dbReference>
<feature type="transmembrane region" description="Helical" evidence="5">
    <location>
        <begin position="149"/>
        <end position="166"/>
    </location>
</feature>
<keyword evidence="3 5" id="KW-1133">Transmembrane helix</keyword>
<proteinExistence type="predicted"/>
<dbReference type="GO" id="GO:0022857">
    <property type="term" value="F:transmembrane transporter activity"/>
    <property type="evidence" value="ECO:0007669"/>
    <property type="project" value="InterPro"/>
</dbReference>
<dbReference type="Proteomes" id="UP000633219">
    <property type="component" value="Unassembled WGS sequence"/>
</dbReference>
<keyword evidence="2 5" id="KW-0812">Transmembrane</keyword>